<dbReference type="InterPro" id="IPR045004">
    <property type="entry name" value="ECH_dom"/>
</dbReference>
<dbReference type="NCBIfam" id="NF004127">
    <property type="entry name" value="PRK05617.1"/>
    <property type="match status" value="1"/>
</dbReference>
<sequence>MGGTEEIRFQRRGGLGEVEMTRPKALNALTLDMIRHFDPLLRDWARDPAVQAVVIRGAGEKAFCAGGDVRAVWDAGKAGDDLTAVFFREEYTLNRRIHAYPKPYIALIDGITMGGGVGLSVHGSHRIAGDRTMVAMPETAIGFFPDVGATWVLPRLEGQTGMYMALTGARLKTADAVHAGFATHYVPSERGDELNDALAAASWSGDPKAVVDGVLADFAADPGPAPLAEQRAAIDRCFGRNSVEDILRALEAEGGDWAAKTLETLGQRSPTSLKLTFAALRRGAEMDFDDCMRMEYRLSQACMAGHEFYEGIRAVLVEKDHAPKWRPATLAEVDDAEIERAFAPLGERDLAFVDD</sequence>
<dbReference type="PANTHER" id="PTHR43176">
    <property type="entry name" value="3-HYDROXYISOBUTYRYL-COA HYDROLASE-RELATED"/>
    <property type="match status" value="1"/>
</dbReference>
<dbReference type="Gene3D" id="3.90.226.10">
    <property type="entry name" value="2-enoyl-CoA Hydratase, Chain A, domain 1"/>
    <property type="match status" value="1"/>
</dbReference>
<dbReference type="GO" id="GO:0006574">
    <property type="term" value="P:L-valine catabolic process"/>
    <property type="evidence" value="ECO:0007669"/>
    <property type="project" value="TreeGrafter"/>
</dbReference>
<dbReference type="InterPro" id="IPR029045">
    <property type="entry name" value="ClpP/crotonase-like_dom_sf"/>
</dbReference>
<feature type="domain" description="Enoyl-CoA hydratase/isomerase" evidence="4">
    <location>
        <begin position="16"/>
        <end position="342"/>
    </location>
</feature>
<evidence type="ECO:0000256" key="2">
    <source>
        <dbReference type="ARBA" id="ARBA00011915"/>
    </source>
</evidence>
<keyword evidence="3" id="KW-0378">Hydrolase</keyword>
<evidence type="ECO:0000313" key="5">
    <source>
        <dbReference type="EMBL" id="RDD63948.1"/>
    </source>
</evidence>
<dbReference type="AlphaFoldDB" id="A0A369TFA7"/>
<dbReference type="Pfam" id="PF16113">
    <property type="entry name" value="ECH_2"/>
    <property type="match status" value="1"/>
</dbReference>
<evidence type="ECO:0000313" key="6">
    <source>
        <dbReference type="Proteomes" id="UP000253941"/>
    </source>
</evidence>
<organism evidence="5 6">
    <name type="scientific">Ferruginivarius sediminum</name>
    <dbReference type="NCBI Taxonomy" id="2661937"/>
    <lineage>
        <taxon>Bacteria</taxon>
        <taxon>Pseudomonadati</taxon>
        <taxon>Pseudomonadota</taxon>
        <taxon>Alphaproteobacteria</taxon>
        <taxon>Rhodospirillales</taxon>
        <taxon>Rhodospirillaceae</taxon>
        <taxon>Ferruginivarius</taxon>
    </lineage>
</organism>
<protein>
    <recommendedName>
        <fullName evidence="2">3-hydroxyisobutyryl-CoA hydrolase</fullName>
        <ecNumber evidence="2">3.1.2.4</ecNumber>
    </recommendedName>
</protein>
<dbReference type="EC" id="3.1.2.4" evidence="2"/>
<dbReference type="Proteomes" id="UP000253941">
    <property type="component" value="Unassembled WGS sequence"/>
</dbReference>
<keyword evidence="6" id="KW-1185">Reference proteome</keyword>
<comment type="catalytic activity">
    <reaction evidence="1">
        <text>3-hydroxy-2-methylpropanoyl-CoA + H2O = 3-hydroxy-2-methylpropanoate + CoA + H(+)</text>
        <dbReference type="Rhea" id="RHEA:20888"/>
        <dbReference type="ChEBI" id="CHEBI:11805"/>
        <dbReference type="ChEBI" id="CHEBI:15377"/>
        <dbReference type="ChEBI" id="CHEBI:15378"/>
        <dbReference type="ChEBI" id="CHEBI:57287"/>
        <dbReference type="ChEBI" id="CHEBI:57340"/>
        <dbReference type="EC" id="3.1.2.4"/>
    </reaction>
</comment>
<dbReference type="PANTHER" id="PTHR43176:SF3">
    <property type="entry name" value="3-HYDROXYISOBUTYRYL-COA HYDROLASE, MITOCHONDRIAL"/>
    <property type="match status" value="1"/>
</dbReference>
<dbReference type="SUPFAM" id="SSF52096">
    <property type="entry name" value="ClpP/crotonase"/>
    <property type="match status" value="1"/>
</dbReference>
<dbReference type="GO" id="GO:0003860">
    <property type="term" value="F:3-hydroxyisobutyryl-CoA hydrolase activity"/>
    <property type="evidence" value="ECO:0007669"/>
    <property type="project" value="UniProtKB-EC"/>
</dbReference>
<accession>A0A369TFA7</accession>
<dbReference type="FunFam" id="3.90.226.10:FF:000026">
    <property type="entry name" value="3-hydroxyisobutyryl-CoA hydrolase, mitochondrial"/>
    <property type="match status" value="1"/>
</dbReference>
<keyword evidence="5" id="KW-0413">Isomerase</keyword>
<evidence type="ECO:0000256" key="3">
    <source>
        <dbReference type="ARBA" id="ARBA00022801"/>
    </source>
</evidence>
<evidence type="ECO:0000259" key="4">
    <source>
        <dbReference type="Pfam" id="PF16113"/>
    </source>
</evidence>
<reference evidence="5 6" key="1">
    <citation type="submission" date="2018-07" db="EMBL/GenBank/DDBJ databases">
        <title>Venubactetium sediminum gen. nov., sp. nov., isolated from a marine solar saltern.</title>
        <authorList>
            <person name="Wang S."/>
        </authorList>
    </citation>
    <scope>NUCLEOTIDE SEQUENCE [LARGE SCALE GENOMIC DNA]</scope>
    <source>
        <strain evidence="5 6">WD2A32</strain>
    </source>
</reference>
<dbReference type="InterPro" id="IPR032259">
    <property type="entry name" value="HIBYL-CoA-H"/>
</dbReference>
<dbReference type="CDD" id="cd06558">
    <property type="entry name" value="crotonase-like"/>
    <property type="match status" value="1"/>
</dbReference>
<dbReference type="GO" id="GO:0016853">
    <property type="term" value="F:isomerase activity"/>
    <property type="evidence" value="ECO:0007669"/>
    <property type="project" value="UniProtKB-KW"/>
</dbReference>
<dbReference type="EMBL" id="QPMH01000001">
    <property type="protein sequence ID" value="RDD63948.1"/>
    <property type="molecule type" value="Genomic_DNA"/>
</dbReference>
<evidence type="ECO:0000256" key="1">
    <source>
        <dbReference type="ARBA" id="ARBA00001709"/>
    </source>
</evidence>
<proteinExistence type="predicted"/>
<name>A0A369TFA7_9PROT</name>
<comment type="caution">
    <text evidence="5">The sequence shown here is derived from an EMBL/GenBank/DDBJ whole genome shotgun (WGS) entry which is preliminary data.</text>
</comment>
<gene>
    <name evidence="5" type="ORF">DRB17_00900</name>
</gene>